<feature type="transmembrane region" description="Helical" evidence="1">
    <location>
        <begin position="12"/>
        <end position="34"/>
    </location>
</feature>
<keyword evidence="1" id="KW-0472">Membrane</keyword>
<evidence type="ECO:0000313" key="2">
    <source>
        <dbReference type="EMBL" id="MCD2114608.1"/>
    </source>
</evidence>
<feature type="transmembrane region" description="Helical" evidence="1">
    <location>
        <begin position="40"/>
        <end position="63"/>
    </location>
</feature>
<evidence type="ECO:0008006" key="4">
    <source>
        <dbReference type="Google" id="ProtNLM"/>
    </source>
</evidence>
<sequence>MTVAGRPARWWTVLSGVTAVLVGLVCAVIVWTFVPPVVFFPWFALASWVLLILGAVWLVVGLIGWFKFRALRATAIAPALVLATAVLVVLSVPSTVAFAVSKRSLIAASAQCAQSIEDRWIGVYQVRRIQPVDGGCLFYIEGGLIDPIGLAYLPEGAPYLGKPRHDGDIGYEQYNGDWYRFVERF</sequence>
<keyword evidence="1" id="KW-0812">Transmembrane</keyword>
<protein>
    <recommendedName>
        <fullName evidence="4">DUF1109 domain-containing protein</fullName>
    </recommendedName>
</protein>
<proteinExistence type="predicted"/>
<evidence type="ECO:0000256" key="1">
    <source>
        <dbReference type="SAM" id="Phobius"/>
    </source>
</evidence>
<keyword evidence="1" id="KW-1133">Transmembrane helix</keyword>
<comment type="caution">
    <text evidence="2">The sequence shown here is derived from an EMBL/GenBank/DDBJ whole genome shotgun (WGS) entry which is preliminary data.</text>
</comment>
<dbReference type="Proteomes" id="UP001198630">
    <property type="component" value="Unassembled WGS sequence"/>
</dbReference>
<name>A0AAW4XLL7_RHORH</name>
<dbReference type="EMBL" id="JAJNCO010000024">
    <property type="protein sequence ID" value="MCD2114608.1"/>
    <property type="molecule type" value="Genomic_DNA"/>
</dbReference>
<evidence type="ECO:0000313" key="3">
    <source>
        <dbReference type="Proteomes" id="UP001198630"/>
    </source>
</evidence>
<organism evidence="2 3">
    <name type="scientific">Rhodococcus rhodochrous</name>
    <dbReference type="NCBI Taxonomy" id="1829"/>
    <lineage>
        <taxon>Bacteria</taxon>
        <taxon>Bacillati</taxon>
        <taxon>Actinomycetota</taxon>
        <taxon>Actinomycetes</taxon>
        <taxon>Mycobacteriales</taxon>
        <taxon>Nocardiaceae</taxon>
        <taxon>Rhodococcus</taxon>
    </lineage>
</organism>
<accession>A0AAW4XLL7</accession>
<dbReference type="AlphaFoldDB" id="A0AAW4XLL7"/>
<feature type="transmembrane region" description="Helical" evidence="1">
    <location>
        <begin position="75"/>
        <end position="100"/>
    </location>
</feature>
<reference evidence="2" key="1">
    <citation type="submission" date="2021-11" db="EMBL/GenBank/DDBJ databases">
        <title>Development of a sustainable strategy for remediation of hydrocarbon-contaminated territories based on the waste exchange concept.</title>
        <authorList>
            <person name="Elkin A."/>
        </authorList>
    </citation>
    <scope>NUCLEOTIDE SEQUENCE</scope>
    <source>
        <strain evidence="2">IEGM 757</strain>
    </source>
</reference>
<gene>
    <name evidence="2" type="ORF">LQ384_26250</name>
</gene>
<dbReference type="RefSeq" id="WP_230792570.1">
    <property type="nucleotide sequence ID" value="NZ_JAJNCO010000024.1"/>
</dbReference>